<proteinExistence type="inferred from homology"/>
<dbReference type="SUPFAM" id="SSF52425">
    <property type="entry name" value="Cryptochrome/photolyase, N-terminal domain"/>
    <property type="match status" value="1"/>
</dbReference>
<dbReference type="EC" id="4.1.99.3" evidence="4"/>
<sequence length="493" mass="57956">MQNVNSNRVFKRNKKEPNTEGEYVLYWMQINRRFQYNYALEYAVGWANKLNKPLLIYEGLNCEYPWASDRVHHFMMQGMQENLEIARKKQLNYHSYLEDAKGAGKGLLYQLVENASCLITDEYPVFIMREHNERVSQKVDIPYITVDSNGIIPLGLTEKDPYSAYFFRKIMQKNFLECYTHPPKKDPLRDLENNNSIQLTEDFLKKYPSAEKPLKNKKSFISNLPIRHDISVLEIQGTRQSALGKLGQFINYGLLDYDEKRNDPDENKTSGLSPWLHFGKISEYEIVNAVLDHQPKGWDLDSISYNNGSTGGFFNGDPNIDGFLDEVITWREVGFHFAHHRPDYAEFESLPDWALETLKKHASDPRDYVYSFEELEQSKTHDEIWNAAQTQLREEGIIHNYLRMLWGKKVMQWTPDPRTALDYLIELNNLYAIDGRDPNSYSGIFWCFGRFDRAWQERPIFGKTRYMTSDSTRKKVKLKQYLKKYGNQQTLDV</sequence>
<comment type="catalytic activity">
    <reaction evidence="13">
        <text>cyclobutadipyrimidine (in DNA) = 2 pyrimidine residues (in DNA).</text>
        <dbReference type="EC" id="4.1.99.3"/>
    </reaction>
</comment>
<dbReference type="InterPro" id="IPR036155">
    <property type="entry name" value="Crypto/Photolyase_N_sf"/>
</dbReference>
<evidence type="ECO:0000256" key="11">
    <source>
        <dbReference type="ARBA" id="ARBA00023239"/>
    </source>
</evidence>
<accession>A0A6M1SUS4</accession>
<dbReference type="InterPro" id="IPR052219">
    <property type="entry name" value="Photolyase_Class-2"/>
</dbReference>
<evidence type="ECO:0000256" key="13">
    <source>
        <dbReference type="ARBA" id="ARBA00033999"/>
    </source>
</evidence>
<evidence type="ECO:0000313" key="16">
    <source>
        <dbReference type="Proteomes" id="UP000473278"/>
    </source>
</evidence>
<evidence type="ECO:0000256" key="5">
    <source>
        <dbReference type="ARBA" id="ARBA00014046"/>
    </source>
</evidence>
<dbReference type="FunFam" id="1.10.579.10:FF:000002">
    <property type="entry name" value="Deoxyribodipyrimidine photolyase"/>
    <property type="match status" value="1"/>
</dbReference>
<evidence type="ECO:0000256" key="10">
    <source>
        <dbReference type="ARBA" id="ARBA00023204"/>
    </source>
</evidence>
<keyword evidence="7" id="KW-0227">DNA damage</keyword>
<dbReference type="RefSeq" id="WP_165139718.1">
    <property type="nucleotide sequence ID" value="NZ_JAALLT010000002.1"/>
</dbReference>
<gene>
    <name evidence="15" type="ORF">G3570_04485</name>
</gene>
<organism evidence="15 16">
    <name type="scientific">Halalkalibaculum roseum</name>
    <dbReference type="NCBI Taxonomy" id="2709311"/>
    <lineage>
        <taxon>Bacteria</taxon>
        <taxon>Pseudomonadati</taxon>
        <taxon>Balneolota</taxon>
        <taxon>Balneolia</taxon>
        <taxon>Balneolales</taxon>
        <taxon>Balneolaceae</taxon>
        <taxon>Halalkalibaculum</taxon>
    </lineage>
</organism>
<evidence type="ECO:0000256" key="12">
    <source>
        <dbReference type="ARBA" id="ARBA00031671"/>
    </source>
</evidence>
<dbReference type="InterPro" id="IPR014729">
    <property type="entry name" value="Rossmann-like_a/b/a_fold"/>
</dbReference>
<keyword evidence="6" id="KW-0285">Flavoprotein</keyword>
<dbReference type="AlphaFoldDB" id="A0A6M1SUS4"/>
<dbReference type="SUPFAM" id="SSF48173">
    <property type="entry name" value="Cryptochrome/photolyase FAD-binding domain"/>
    <property type="match status" value="1"/>
</dbReference>
<keyword evidence="10" id="KW-0234">DNA repair</keyword>
<evidence type="ECO:0000313" key="15">
    <source>
        <dbReference type="EMBL" id="NGP75878.1"/>
    </source>
</evidence>
<dbReference type="GO" id="GO:0003904">
    <property type="term" value="F:deoxyribodipyrimidine photo-lyase activity"/>
    <property type="evidence" value="ECO:0007669"/>
    <property type="project" value="UniProtKB-EC"/>
</dbReference>
<keyword evidence="16" id="KW-1185">Reference proteome</keyword>
<name>A0A6M1SUS4_9BACT</name>
<comment type="cofactor">
    <cofactor evidence="1">
        <name>(6R)-5,10-methylene-5,6,7,8-tetrahydrofolate</name>
        <dbReference type="ChEBI" id="CHEBI:15636"/>
    </cofactor>
</comment>
<dbReference type="PANTHER" id="PTHR10211:SF0">
    <property type="entry name" value="DEOXYRIBODIPYRIMIDINE PHOTO-LYASE"/>
    <property type="match status" value="1"/>
</dbReference>
<evidence type="ECO:0000256" key="3">
    <source>
        <dbReference type="ARBA" id="ARBA00006409"/>
    </source>
</evidence>
<evidence type="ECO:0000256" key="2">
    <source>
        <dbReference type="ARBA" id="ARBA00001974"/>
    </source>
</evidence>
<dbReference type="Gene3D" id="1.25.40.80">
    <property type="match status" value="1"/>
</dbReference>
<dbReference type="Gene3D" id="1.10.579.10">
    <property type="entry name" value="DNA Cyclobutane Dipyrimidine Photolyase, subunit A, domain 3"/>
    <property type="match status" value="1"/>
</dbReference>
<comment type="caution">
    <text evidence="15">The sequence shown here is derived from an EMBL/GenBank/DDBJ whole genome shotgun (WGS) entry which is preliminary data.</text>
</comment>
<dbReference type="Gene3D" id="3.40.50.620">
    <property type="entry name" value="HUPs"/>
    <property type="match status" value="1"/>
</dbReference>
<evidence type="ECO:0000256" key="8">
    <source>
        <dbReference type="ARBA" id="ARBA00022827"/>
    </source>
</evidence>
<feature type="domain" description="Photolyase/cryptochrome alpha/beta" evidence="14">
    <location>
        <begin position="22"/>
        <end position="154"/>
    </location>
</feature>
<keyword evidence="9" id="KW-0238">DNA-binding</keyword>
<evidence type="ECO:0000256" key="1">
    <source>
        <dbReference type="ARBA" id="ARBA00001932"/>
    </source>
</evidence>
<evidence type="ECO:0000259" key="14">
    <source>
        <dbReference type="PROSITE" id="PS51645"/>
    </source>
</evidence>
<dbReference type="PANTHER" id="PTHR10211">
    <property type="entry name" value="DEOXYRIBODIPYRIMIDINE PHOTOLYASE"/>
    <property type="match status" value="1"/>
</dbReference>
<dbReference type="InterPro" id="IPR006050">
    <property type="entry name" value="DNA_photolyase_N"/>
</dbReference>
<comment type="cofactor">
    <cofactor evidence="2">
        <name>FAD</name>
        <dbReference type="ChEBI" id="CHEBI:57692"/>
    </cofactor>
</comment>
<evidence type="ECO:0000256" key="7">
    <source>
        <dbReference type="ARBA" id="ARBA00022763"/>
    </source>
</evidence>
<reference evidence="15 16" key="1">
    <citation type="submission" date="2020-02" db="EMBL/GenBank/DDBJ databases">
        <title>Balneolaceae bacterium YR4-1, complete genome.</title>
        <authorList>
            <person name="Li Y."/>
            <person name="Wu S."/>
        </authorList>
    </citation>
    <scope>NUCLEOTIDE SEQUENCE [LARGE SCALE GENOMIC DNA]</scope>
    <source>
        <strain evidence="15 16">YR4-1</strain>
    </source>
</reference>
<protein>
    <recommendedName>
        <fullName evidence="5">Deoxyribodipyrimidine photo-lyase</fullName>
        <ecNumber evidence="4">4.1.99.3</ecNumber>
    </recommendedName>
    <alternativeName>
        <fullName evidence="12">DNA photolyase</fullName>
    </alternativeName>
</protein>
<dbReference type="EMBL" id="JAALLT010000002">
    <property type="protein sequence ID" value="NGP75878.1"/>
    <property type="molecule type" value="Genomic_DNA"/>
</dbReference>
<dbReference type="InterPro" id="IPR036134">
    <property type="entry name" value="Crypto/Photolyase_FAD-like_sf"/>
</dbReference>
<evidence type="ECO:0000256" key="6">
    <source>
        <dbReference type="ARBA" id="ARBA00022630"/>
    </source>
</evidence>
<evidence type="ECO:0000256" key="9">
    <source>
        <dbReference type="ARBA" id="ARBA00023125"/>
    </source>
</evidence>
<dbReference type="GO" id="GO:0003677">
    <property type="term" value="F:DNA binding"/>
    <property type="evidence" value="ECO:0007669"/>
    <property type="project" value="UniProtKB-KW"/>
</dbReference>
<evidence type="ECO:0000256" key="4">
    <source>
        <dbReference type="ARBA" id="ARBA00013149"/>
    </source>
</evidence>
<dbReference type="GO" id="GO:0000719">
    <property type="term" value="P:photoreactive repair"/>
    <property type="evidence" value="ECO:0007669"/>
    <property type="project" value="TreeGrafter"/>
</dbReference>
<dbReference type="Proteomes" id="UP000473278">
    <property type="component" value="Unassembled WGS sequence"/>
</dbReference>
<keyword evidence="8" id="KW-0274">FAD</keyword>
<dbReference type="PROSITE" id="PS51645">
    <property type="entry name" value="PHR_CRY_ALPHA_BETA"/>
    <property type="match status" value="1"/>
</dbReference>
<comment type="similarity">
    <text evidence="3">Belongs to the DNA photolyase class-2 family.</text>
</comment>
<keyword evidence="11" id="KW-0456">Lyase</keyword>